<dbReference type="Proteomes" id="UP000054342">
    <property type="component" value="Unassembled WGS sequence"/>
</dbReference>
<reference evidence="2 3" key="1">
    <citation type="submission" date="2015-01" db="EMBL/GenBank/DDBJ databases">
        <title>The Genome Sequence of Exophiala xenobiotica CBS118157.</title>
        <authorList>
            <consortium name="The Broad Institute Genomics Platform"/>
            <person name="Cuomo C."/>
            <person name="de Hoog S."/>
            <person name="Gorbushina A."/>
            <person name="Stielow B."/>
            <person name="Teixiera M."/>
            <person name="Abouelleil A."/>
            <person name="Chapman S.B."/>
            <person name="Priest M."/>
            <person name="Young S.K."/>
            <person name="Wortman J."/>
            <person name="Nusbaum C."/>
            <person name="Birren B."/>
        </authorList>
    </citation>
    <scope>NUCLEOTIDE SEQUENCE [LARGE SCALE GENOMIC DNA]</scope>
    <source>
        <strain evidence="2 3">CBS 118157</strain>
    </source>
</reference>
<dbReference type="GeneID" id="25327736"/>
<organism evidence="2 3">
    <name type="scientific">Exophiala xenobiotica</name>
    <dbReference type="NCBI Taxonomy" id="348802"/>
    <lineage>
        <taxon>Eukaryota</taxon>
        <taxon>Fungi</taxon>
        <taxon>Dikarya</taxon>
        <taxon>Ascomycota</taxon>
        <taxon>Pezizomycotina</taxon>
        <taxon>Eurotiomycetes</taxon>
        <taxon>Chaetothyriomycetidae</taxon>
        <taxon>Chaetothyriales</taxon>
        <taxon>Herpotrichiellaceae</taxon>
        <taxon>Exophiala</taxon>
    </lineage>
</organism>
<feature type="region of interest" description="Disordered" evidence="1">
    <location>
        <begin position="95"/>
        <end position="133"/>
    </location>
</feature>
<proteinExistence type="predicted"/>
<gene>
    <name evidence="2" type="ORF">PV05_05828</name>
</gene>
<sequence length="239" mass="26514">MKASSTFRASGHAKATLLQHRVSRGISKPVRSPPPPKNPSHAPTKKPNDFNPLSTRTRLSKSPIPAFKSGSRLAPRAKAFTLSLPRLLHFLDSPELKEESEEPPQAAYHSGGCQQATVGAQEPQHPTACARSQDPFRPAEVYRAPGLRGGDSVWACPCFRPQQRSDSWGATHHLRRQDAIREGRSFQLPPMVAPELPPLPEDERCAYCRGWATPMDLDDPLEMQQPRAVVEYDDLMDVD</sequence>
<feature type="region of interest" description="Disordered" evidence="1">
    <location>
        <begin position="1"/>
        <end position="69"/>
    </location>
</feature>
<dbReference type="OrthoDB" id="4116882at2759"/>
<name>A0A0D2D4H0_9EURO</name>
<dbReference type="AlphaFoldDB" id="A0A0D2D4H0"/>
<dbReference type="EMBL" id="KN847319">
    <property type="protein sequence ID" value="KIW57252.1"/>
    <property type="molecule type" value="Genomic_DNA"/>
</dbReference>
<keyword evidence="3" id="KW-1185">Reference proteome</keyword>
<accession>A0A0D2D4H0</accession>
<protein>
    <submittedName>
        <fullName evidence="2">Uncharacterized protein</fullName>
    </submittedName>
</protein>
<dbReference type="HOGENOM" id="CLU_1224789_0_0_1"/>
<dbReference type="RefSeq" id="XP_013317836.1">
    <property type="nucleotide sequence ID" value="XM_013462382.1"/>
</dbReference>
<evidence type="ECO:0000313" key="3">
    <source>
        <dbReference type="Proteomes" id="UP000054342"/>
    </source>
</evidence>
<evidence type="ECO:0000313" key="2">
    <source>
        <dbReference type="EMBL" id="KIW57252.1"/>
    </source>
</evidence>
<evidence type="ECO:0000256" key="1">
    <source>
        <dbReference type="SAM" id="MobiDB-lite"/>
    </source>
</evidence>